<feature type="region of interest" description="Disordered" evidence="1">
    <location>
        <begin position="88"/>
        <end position="123"/>
    </location>
</feature>
<dbReference type="AlphaFoldDB" id="D5A836"/>
<dbReference type="PANTHER" id="PTHR33344:SF7">
    <property type="entry name" value="TRANSMEMBRANE PROTEIN"/>
    <property type="match status" value="1"/>
</dbReference>
<dbReference type="PANTHER" id="PTHR33344">
    <property type="entry name" value="OS02G0761600 PROTEIN"/>
    <property type="match status" value="1"/>
</dbReference>
<feature type="compositionally biased region" description="Polar residues" evidence="1">
    <location>
        <begin position="89"/>
        <end position="106"/>
    </location>
</feature>
<dbReference type="EMBL" id="BT122317">
    <property type="protein sequence ID" value="ADE75705.1"/>
    <property type="molecule type" value="mRNA"/>
</dbReference>
<feature type="compositionally biased region" description="Basic and acidic residues" evidence="1">
    <location>
        <begin position="107"/>
        <end position="123"/>
    </location>
</feature>
<sequence>MGSISNRMMMMRCSFKQITVLLCVFNVLAILLLLQSILSPLFERHASQQSHLPPEQLKYIKEAEEIRRAMEPVDLIKRVKQIQLELESGVQSQSQKEISRQKQATELSKRLTDLRSSSDQKALEEWRKRKIERAKKREPTNIGTNA</sequence>
<organism evidence="2">
    <name type="scientific">Picea sitchensis</name>
    <name type="common">Sitka spruce</name>
    <name type="synonym">Pinus sitchensis</name>
    <dbReference type="NCBI Taxonomy" id="3332"/>
    <lineage>
        <taxon>Eukaryota</taxon>
        <taxon>Viridiplantae</taxon>
        <taxon>Streptophyta</taxon>
        <taxon>Embryophyta</taxon>
        <taxon>Tracheophyta</taxon>
        <taxon>Spermatophyta</taxon>
        <taxon>Pinopsida</taxon>
        <taxon>Pinidae</taxon>
        <taxon>Conifers I</taxon>
        <taxon>Pinales</taxon>
        <taxon>Pinaceae</taxon>
        <taxon>Picea</taxon>
    </lineage>
</organism>
<evidence type="ECO:0000313" key="2">
    <source>
        <dbReference type="EMBL" id="ADE75705.1"/>
    </source>
</evidence>
<proteinExistence type="evidence at transcript level"/>
<evidence type="ECO:0000256" key="1">
    <source>
        <dbReference type="SAM" id="MobiDB-lite"/>
    </source>
</evidence>
<name>D5A836_PICSI</name>
<reference evidence="2" key="1">
    <citation type="submission" date="2010-04" db="EMBL/GenBank/DDBJ databases">
        <authorList>
            <person name="Reid K.E."/>
            <person name="Liao N."/>
            <person name="Chan S."/>
            <person name="Docking R."/>
            <person name="Taylor G."/>
            <person name="Moore R."/>
            <person name="Mayo M."/>
            <person name="Munro S."/>
            <person name="King J."/>
            <person name="Yanchuk A."/>
            <person name="Holt R."/>
            <person name="Jones S."/>
            <person name="Marra M."/>
            <person name="Ritland C.E."/>
            <person name="Ritland K."/>
            <person name="Bohlmann J."/>
        </authorList>
    </citation>
    <scope>NUCLEOTIDE SEQUENCE</scope>
    <source>
        <tissue evidence="2">Buds collected with no treatment. Collection October 2007</tissue>
    </source>
</reference>
<protein>
    <submittedName>
        <fullName evidence="2">Uncharacterized protein</fullName>
    </submittedName>
</protein>
<dbReference type="OMA" id="AYTRNKF"/>
<accession>D5A836</accession>